<keyword evidence="2" id="KW-0560">Oxidoreductase</keyword>
<dbReference type="InterPro" id="IPR020904">
    <property type="entry name" value="Sc_DH/Rdtase_CS"/>
</dbReference>
<evidence type="ECO:0000256" key="3">
    <source>
        <dbReference type="RuleBase" id="RU000363"/>
    </source>
</evidence>
<evidence type="ECO:0000259" key="4">
    <source>
        <dbReference type="SMART" id="SM00822"/>
    </source>
</evidence>
<dbReference type="InterPro" id="IPR036291">
    <property type="entry name" value="NAD(P)-bd_dom_sf"/>
</dbReference>
<dbReference type="InterPro" id="IPR002347">
    <property type="entry name" value="SDR_fam"/>
</dbReference>
<proteinExistence type="inferred from homology"/>
<organism evidence="5 6">
    <name type="scientific">Pseudomonas cavernae</name>
    <dbReference type="NCBI Taxonomy" id="2320867"/>
    <lineage>
        <taxon>Bacteria</taxon>
        <taxon>Pseudomonadati</taxon>
        <taxon>Pseudomonadota</taxon>
        <taxon>Gammaproteobacteria</taxon>
        <taxon>Pseudomonadales</taxon>
        <taxon>Pseudomonadaceae</taxon>
        <taxon>Pseudomonas</taxon>
    </lineage>
</organism>
<dbReference type="PRINTS" id="PR00080">
    <property type="entry name" value="SDRFAMILY"/>
</dbReference>
<dbReference type="PANTHER" id="PTHR43658">
    <property type="entry name" value="SHORT-CHAIN DEHYDROGENASE/REDUCTASE"/>
    <property type="match status" value="1"/>
</dbReference>
<feature type="domain" description="Ketoreductase" evidence="4">
    <location>
        <begin position="6"/>
        <end position="192"/>
    </location>
</feature>
<gene>
    <name evidence="5" type="ORF">D3880_11360</name>
</gene>
<dbReference type="OrthoDB" id="9794138at2"/>
<dbReference type="SMART" id="SM00822">
    <property type="entry name" value="PKS_KR"/>
    <property type="match status" value="1"/>
</dbReference>
<dbReference type="Proteomes" id="UP000265560">
    <property type="component" value="Chromosome"/>
</dbReference>
<comment type="similarity">
    <text evidence="1 3">Belongs to the short-chain dehydrogenases/reductases (SDR) family.</text>
</comment>
<dbReference type="PROSITE" id="PS00061">
    <property type="entry name" value="ADH_SHORT"/>
    <property type="match status" value="1"/>
</dbReference>
<dbReference type="Pfam" id="PF00106">
    <property type="entry name" value="adh_short"/>
    <property type="match status" value="1"/>
</dbReference>
<dbReference type="InterPro" id="IPR057326">
    <property type="entry name" value="KR_dom"/>
</dbReference>
<name>A0A385Z1J4_9PSED</name>
<accession>A0A385Z1J4</accession>
<dbReference type="RefSeq" id="WP_119893555.1">
    <property type="nucleotide sequence ID" value="NZ_CP032419.1"/>
</dbReference>
<sequence>MRIEDRVFLLTGGSSGLGLATARELIAQGGKVVLADINAEAGAARAEELGSLARFVQTDITREADGLRAVEVALEAFGGLHGLVNCAGIAPAEKVLGRNGPHGLESFRRVIEVNLIGSFNMLRLAAEAMVGSQANEEGERGVIINTASVAAFDGQIGQAAYAASKSAVVGLTLPAARELARTGIRVMCIAPGIFETPMMAGMPAEVRASLAAGVPFPPRLGRPDEYAALVRHIIENPMLNGEVIRLDGALRMAAK</sequence>
<dbReference type="PRINTS" id="PR00081">
    <property type="entry name" value="GDHRDH"/>
</dbReference>
<dbReference type="KEGG" id="pcav:D3880_11360"/>
<dbReference type="Gene3D" id="3.40.50.720">
    <property type="entry name" value="NAD(P)-binding Rossmann-like Domain"/>
    <property type="match status" value="1"/>
</dbReference>
<keyword evidence="6" id="KW-1185">Reference proteome</keyword>
<dbReference type="FunFam" id="3.40.50.720:FF:000215">
    <property type="entry name" value="3-hydroxyacyl-CoA dehydrogenase type-2"/>
    <property type="match status" value="1"/>
</dbReference>
<dbReference type="EMBL" id="CP032419">
    <property type="protein sequence ID" value="AYC32936.1"/>
    <property type="molecule type" value="Genomic_DNA"/>
</dbReference>
<dbReference type="CDD" id="cd05371">
    <property type="entry name" value="HSD10-like_SDR_c"/>
    <property type="match status" value="1"/>
</dbReference>
<evidence type="ECO:0000256" key="2">
    <source>
        <dbReference type="ARBA" id="ARBA00023002"/>
    </source>
</evidence>
<dbReference type="AlphaFoldDB" id="A0A385Z1J4"/>
<evidence type="ECO:0000256" key="1">
    <source>
        <dbReference type="ARBA" id="ARBA00006484"/>
    </source>
</evidence>
<dbReference type="PANTHER" id="PTHR43658:SF8">
    <property type="entry name" value="17-BETA-HYDROXYSTEROID DEHYDROGENASE 14-RELATED"/>
    <property type="match status" value="1"/>
</dbReference>
<evidence type="ECO:0000313" key="6">
    <source>
        <dbReference type="Proteomes" id="UP000265560"/>
    </source>
</evidence>
<evidence type="ECO:0000313" key="5">
    <source>
        <dbReference type="EMBL" id="AYC32936.1"/>
    </source>
</evidence>
<dbReference type="SUPFAM" id="SSF51735">
    <property type="entry name" value="NAD(P)-binding Rossmann-fold domains"/>
    <property type="match status" value="1"/>
</dbReference>
<reference evidence="6" key="1">
    <citation type="submission" date="2018-09" db="EMBL/GenBank/DDBJ databases">
        <authorList>
            <person name="Zhu H."/>
        </authorList>
    </citation>
    <scope>NUCLEOTIDE SEQUENCE [LARGE SCALE GENOMIC DNA]</scope>
    <source>
        <strain evidence="6">K2W31S-8</strain>
    </source>
</reference>
<dbReference type="GO" id="GO:0016491">
    <property type="term" value="F:oxidoreductase activity"/>
    <property type="evidence" value="ECO:0007669"/>
    <property type="project" value="UniProtKB-KW"/>
</dbReference>
<protein>
    <submittedName>
        <fullName evidence="5">3-hydroxyacyl-CoA dehydrogenase</fullName>
    </submittedName>
</protein>